<keyword evidence="2" id="KW-0012">Acyltransferase</keyword>
<evidence type="ECO:0000313" key="4">
    <source>
        <dbReference type="EMBL" id="MCR9036686.1"/>
    </source>
</evidence>
<evidence type="ECO:0000259" key="3">
    <source>
        <dbReference type="PROSITE" id="PS51186"/>
    </source>
</evidence>
<protein>
    <submittedName>
        <fullName evidence="4">GNAT family N-acetyltransferase</fullName>
    </submittedName>
</protein>
<comment type="caution">
    <text evidence="4">The sequence shown here is derived from an EMBL/GenBank/DDBJ whole genome shotgun (WGS) entry which is preliminary data.</text>
</comment>
<sequence>MEELRITVATSTDAADIAIIYAPYVQDTAITFEYEAPGAREMSSRIERITSTHPWLVARDPSGVAVGYAYASPYYGRAAYAWCVETSIYVAREKRGHGAGSALYRELERTLAAQGVLNLYACIATTSTPDTHLDNGSVTFHTRLGYREIGRFPKCGYKFGRWYDTVWMERDLGEHTLGQPSVLPFPQVRDKLGL</sequence>
<dbReference type="InterPro" id="IPR000182">
    <property type="entry name" value="GNAT_dom"/>
</dbReference>
<organism evidence="4 5">
    <name type="scientific">Tractidigestivibacter montrealensis</name>
    <dbReference type="NCBI Taxonomy" id="2972466"/>
    <lineage>
        <taxon>Bacteria</taxon>
        <taxon>Bacillati</taxon>
        <taxon>Actinomycetota</taxon>
        <taxon>Coriobacteriia</taxon>
        <taxon>Coriobacteriales</taxon>
        <taxon>Atopobiaceae</taxon>
        <taxon>Tractidigestivibacter</taxon>
    </lineage>
</organism>
<reference evidence="4 5" key="1">
    <citation type="submission" date="2022-08" db="EMBL/GenBank/DDBJ databases">
        <title>Tractidigestivibacter montrealensis type strain KD21.</title>
        <authorList>
            <person name="Diop K."/>
            <person name="Richard C."/>
            <person name="Routy B."/>
        </authorList>
    </citation>
    <scope>NUCLEOTIDE SEQUENCE [LARGE SCALE GENOMIC DNA]</scope>
    <source>
        <strain evidence="4 5">KD21</strain>
    </source>
</reference>
<proteinExistence type="predicted"/>
<dbReference type="RefSeq" id="WP_258499171.1">
    <property type="nucleotide sequence ID" value="NZ_JANSKA010000004.1"/>
</dbReference>
<evidence type="ECO:0000256" key="2">
    <source>
        <dbReference type="ARBA" id="ARBA00023315"/>
    </source>
</evidence>
<dbReference type="PANTHER" id="PTHR43072:SF23">
    <property type="entry name" value="UPF0039 PROTEIN C11D3.02C"/>
    <property type="match status" value="1"/>
</dbReference>
<dbReference type="PROSITE" id="PS51186">
    <property type="entry name" value="GNAT"/>
    <property type="match status" value="1"/>
</dbReference>
<gene>
    <name evidence="4" type="ORF">NVS32_06955</name>
</gene>
<keyword evidence="1" id="KW-0808">Transferase</keyword>
<dbReference type="PANTHER" id="PTHR43072">
    <property type="entry name" value="N-ACETYLTRANSFERASE"/>
    <property type="match status" value="1"/>
</dbReference>
<dbReference type="Gene3D" id="3.40.630.30">
    <property type="match status" value="1"/>
</dbReference>
<dbReference type="Pfam" id="PF13420">
    <property type="entry name" value="Acetyltransf_4"/>
    <property type="match status" value="1"/>
</dbReference>
<keyword evidence="5" id="KW-1185">Reference proteome</keyword>
<accession>A0ABT1Z908</accession>
<name>A0ABT1Z908_9ACTN</name>
<evidence type="ECO:0000313" key="5">
    <source>
        <dbReference type="Proteomes" id="UP001204320"/>
    </source>
</evidence>
<dbReference type="CDD" id="cd04301">
    <property type="entry name" value="NAT_SF"/>
    <property type="match status" value="1"/>
</dbReference>
<dbReference type="EMBL" id="JANSKA010000004">
    <property type="protein sequence ID" value="MCR9036686.1"/>
    <property type="molecule type" value="Genomic_DNA"/>
</dbReference>
<feature type="domain" description="N-acetyltransferase" evidence="3">
    <location>
        <begin position="4"/>
        <end position="173"/>
    </location>
</feature>
<dbReference type="SUPFAM" id="SSF55729">
    <property type="entry name" value="Acyl-CoA N-acyltransferases (Nat)"/>
    <property type="match status" value="1"/>
</dbReference>
<dbReference type="Proteomes" id="UP001204320">
    <property type="component" value="Unassembled WGS sequence"/>
</dbReference>
<evidence type="ECO:0000256" key="1">
    <source>
        <dbReference type="ARBA" id="ARBA00022679"/>
    </source>
</evidence>
<dbReference type="InterPro" id="IPR016181">
    <property type="entry name" value="Acyl_CoA_acyltransferase"/>
</dbReference>